<organism evidence="1">
    <name type="scientific">marine sediment metagenome</name>
    <dbReference type="NCBI Taxonomy" id="412755"/>
    <lineage>
        <taxon>unclassified sequences</taxon>
        <taxon>metagenomes</taxon>
        <taxon>ecological metagenomes</taxon>
    </lineage>
</organism>
<dbReference type="Gene3D" id="3.90.550.40">
    <property type="match status" value="1"/>
</dbReference>
<dbReference type="EMBL" id="LAZR01057402">
    <property type="protein sequence ID" value="KKK72141.1"/>
    <property type="molecule type" value="Genomic_DNA"/>
</dbReference>
<proteinExistence type="predicted"/>
<name>A0A0F9AIX8_9ZZZZ</name>
<sequence length="204" mass="23413">MNRHHAIKDNILIGVTTRGHISVGTVQFLRKQHYDIFFASEGISATIARNIVCRHFLKGTWSHLFFIDDDIRPPEHVIDTLLGYEKQVICANYLLFLDGHLHPAAYKKAKDTYESYCMGEIGMKEVDAIGLGACLIEREVIEKAMAKDCFTFEYDEDGYLSKGEDITFSECVKKLGYPIHYDFNTMCRHVKQIDLCDIEMFLTS</sequence>
<dbReference type="SUPFAM" id="SSF53448">
    <property type="entry name" value="Nucleotide-diphospho-sugar transferases"/>
    <property type="match status" value="1"/>
</dbReference>
<evidence type="ECO:0008006" key="2">
    <source>
        <dbReference type="Google" id="ProtNLM"/>
    </source>
</evidence>
<comment type="caution">
    <text evidence="1">The sequence shown here is derived from an EMBL/GenBank/DDBJ whole genome shotgun (WGS) entry which is preliminary data.</text>
</comment>
<evidence type="ECO:0000313" key="1">
    <source>
        <dbReference type="EMBL" id="KKK72141.1"/>
    </source>
</evidence>
<dbReference type="InterPro" id="IPR029044">
    <property type="entry name" value="Nucleotide-diphossugar_trans"/>
</dbReference>
<dbReference type="AlphaFoldDB" id="A0A0F9AIX8"/>
<accession>A0A0F9AIX8</accession>
<protein>
    <recommendedName>
        <fullName evidence="2">Glycosyltransferase 2-like domain-containing protein</fullName>
    </recommendedName>
</protein>
<reference evidence="1" key="1">
    <citation type="journal article" date="2015" name="Nature">
        <title>Complex archaea that bridge the gap between prokaryotes and eukaryotes.</title>
        <authorList>
            <person name="Spang A."/>
            <person name="Saw J.H."/>
            <person name="Jorgensen S.L."/>
            <person name="Zaremba-Niedzwiedzka K."/>
            <person name="Martijn J."/>
            <person name="Lind A.E."/>
            <person name="van Eijk R."/>
            <person name="Schleper C."/>
            <person name="Guy L."/>
            <person name="Ettema T.J."/>
        </authorList>
    </citation>
    <scope>NUCLEOTIDE SEQUENCE</scope>
</reference>
<gene>
    <name evidence="1" type="ORF">LCGC14_2906870</name>
</gene>